<name>A0ACC0V8J9_9HYPO</name>
<dbReference type="Proteomes" id="UP001163324">
    <property type="component" value="Chromosome 2"/>
</dbReference>
<comment type="caution">
    <text evidence="1">The sequence shown here is derived from an EMBL/GenBank/DDBJ whole genome shotgun (WGS) entry which is preliminary data.</text>
</comment>
<reference evidence="1" key="1">
    <citation type="submission" date="2022-10" db="EMBL/GenBank/DDBJ databases">
        <title>Complete Genome of Trichothecium roseum strain YXFP-22015, a Plant Pathogen Isolated from Citrus.</title>
        <authorList>
            <person name="Wang Y."/>
            <person name="Zhu L."/>
        </authorList>
    </citation>
    <scope>NUCLEOTIDE SEQUENCE</scope>
    <source>
        <strain evidence="1">YXFP-22015</strain>
    </source>
</reference>
<gene>
    <name evidence="1" type="ORF">N3K66_002068</name>
</gene>
<evidence type="ECO:0000313" key="2">
    <source>
        <dbReference type="Proteomes" id="UP001163324"/>
    </source>
</evidence>
<proteinExistence type="predicted"/>
<evidence type="ECO:0000313" key="1">
    <source>
        <dbReference type="EMBL" id="KAI9902716.1"/>
    </source>
</evidence>
<accession>A0ACC0V8J9</accession>
<keyword evidence="2" id="KW-1185">Reference proteome</keyword>
<sequence>MNRKGEMSAPSIPNLLSLRGRGSGGARGGLAGGRGRGGFSAAAGTPNAAAAHDATIQGTDTDAAVSRCSAVDVGYLDDPYAECFVQSVDGPRLRRLPIINRGTYTRTMGLDTLVDAFLSESGSDTQASPRQIVSLGAGTDTRPFRIFSRPGTHRQNLIYHEIDFEVVSAKKLRTVQNSPLLSGVIRDATKEEEGSSWTGRPASGGEYYCHGLDLRRFAAETADDPIVLPGLRPDVPTLVLSECCLCYLTGREASKALEYFTSKMANLATIIYEPTKPDDAFGKIMVSNLAARNIKMPTLSVYRSGEDQEQRLSQAGFELVRHVTVERIWNTWVKPEERERVDDLEGLDEVEEWQLLADHYVVVWGSKGEGFGAWDAVDGGQGGD</sequence>
<dbReference type="EMBL" id="CM047941">
    <property type="protein sequence ID" value="KAI9902716.1"/>
    <property type="molecule type" value="Genomic_DNA"/>
</dbReference>
<organism evidence="1 2">
    <name type="scientific">Trichothecium roseum</name>
    <dbReference type="NCBI Taxonomy" id="47278"/>
    <lineage>
        <taxon>Eukaryota</taxon>
        <taxon>Fungi</taxon>
        <taxon>Dikarya</taxon>
        <taxon>Ascomycota</taxon>
        <taxon>Pezizomycotina</taxon>
        <taxon>Sordariomycetes</taxon>
        <taxon>Hypocreomycetidae</taxon>
        <taxon>Hypocreales</taxon>
        <taxon>Hypocreales incertae sedis</taxon>
        <taxon>Trichothecium</taxon>
    </lineage>
</organism>
<protein>
    <submittedName>
        <fullName evidence="1">Uncharacterized protein</fullName>
    </submittedName>
</protein>